<dbReference type="SUPFAM" id="SSF52200">
    <property type="entry name" value="Toll/Interleukin receptor TIR domain"/>
    <property type="match status" value="1"/>
</dbReference>
<dbReference type="Pfam" id="PF13676">
    <property type="entry name" value="TIR_2"/>
    <property type="match status" value="1"/>
</dbReference>
<evidence type="ECO:0000313" key="3">
    <source>
        <dbReference type="Proteomes" id="UP000597444"/>
    </source>
</evidence>
<evidence type="ECO:0000259" key="1">
    <source>
        <dbReference type="PROSITE" id="PS50104"/>
    </source>
</evidence>
<dbReference type="GO" id="GO:0007165">
    <property type="term" value="P:signal transduction"/>
    <property type="evidence" value="ECO:0007669"/>
    <property type="project" value="InterPro"/>
</dbReference>
<name>A0A8J3IX99_9CHLR</name>
<gene>
    <name evidence="2" type="ORF">KSF_085350</name>
</gene>
<proteinExistence type="predicted"/>
<protein>
    <recommendedName>
        <fullName evidence="1">TIR domain-containing protein</fullName>
    </recommendedName>
</protein>
<dbReference type="PROSITE" id="PS50104">
    <property type="entry name" value="TIR"/>
    <property type="match status" value="1"/>
</dbReference>
<dbReference type="Proteomes" id="UP000597444">
    <property type="component" value="Unassembled WGS sequence"/>
</dbReference>
<feature type="domain" description="TIR" evidence="1">
    <location>
        <begin position="6"/>
        <end position="148"/>
    </location>
</feature>
<organism evidence="2 3">
    <name type="scientific">Reticulibacter mediterranei</name>
    <dbReference type="NCBI Taxonomy" id="2778369"/>
    <lineage>
        <taxon>Bacteria</taxon>
        <taxon>Bacillati</taxon>
        <taxon>Chloroflexota</taxon>
        <taxon>Ktedonobacteria</taxon>
        <taxon>Ktedonobacterales</taxon>
        <taxon>Reticulibacteraceae</taxon>
        <taxon>Reticulibacter</taxon>
    </lineage>
</organism>
<dbReference type="AlphaFoldDB" id="A0A8J3IX99"/>
<comment type="caution">
    <text evidence="2">The sequence shown here is derived from an EMBL/GenBank/DDBJ whole genome shotgun (WGS) entry which is preliminary data.</text>
</comment>
<dbReference type="RefSeq" id="WP_220209226.1">
    <property type="nucleotide sequence ID" value="NZ_BNJK01000002.1"/>
</dbReference>
<keyword evidence="3" id="KW-1185">Reference proteome</keyword>
<dbReference type="InterPro" id="IPR000157">
    <property type="entry name" value="TIR_dom"/>
</dbReference>
<sequence length="174" mass="19715">MPIFQTSIEIFCSYARADEVWQRKLETHLSLLKRQGLISLWHDRNIVPGTDWATAIDVHLEAASVILLLISPDFFASDYCYGTELKRAMERHQANEARVLPILLRPVDWKGTPFEGLQVLPTGAKPITLWDNHDGALTDVAIGIRRVIEHLHSLSFPASPLSLPYLWNIELPPV</sequence>
<reference evidence="2" key="1">
    <citation type="submission" date="2020-10" db="EMBL/GenBank/DDBJ databases">
        <title>Taxonomic study of unclassified bacteria belonging to the class Ktedonobacteria.</title>
        <authorList>
            <person name="Yabe S."/>
            <person name="Wang C.M."/>
            <person name="Zheng Y."/>
            <person name="Sakai Y."/>
            <person name="Cavaletti L."/>
            <person name="Monciardini P."/>
            <person name="Donadio S."/>
        </authorList>
    </citation>
    <scope>NUCLEOTIDE SEQUENCE</scope>
    <source>
        <strain evidence="2">ID150040</strain>
    </source>
</reference>
<dbReference type="EMBL" id="BNJK01000002">
    <property type="protein sequence ID" value="GHO98487.1"/>
    <property type="molecule type" value="Genomic_DNA"/>
</dbReference>
<evidence type="ECO:0000313" key="2">
    <source>
        <dbReference type="EMBL" id="GHO98487.1"/>
    </source>
</evidence>
<accession>A0A8J3IX99</accession>
<dbReference type="Gene3D" id="3.40.50.10140">
    <property type="entry name" value="Toll/interleukin-1 receptor homology (TIR) domain"/>
    <property type="match status" value="1"/>
</dbReference>
<dbReference type="InterPro" id="IPR035897">
    <property type="entry name" value="Toll_tir_struct_dom_sf"/>
</dbReference>
<dbReference type="SMART" id="SM00255">
    <property type="entry name" value="TIR"/>
    <property type="match status" value="1"/>
</dbReference>